<dbReference type="OrthoDB" id="9782629at2"/>
<dbReference type="InterPro" id="IPR029479">
    <property type="entry name" value="Nitroreductase"/>
</dbReference>
<evidence type="ECO:0000256" key="2">
    <source>
        <dbReference type="ARBA" id="ARBA00023002"/>
    </source>
</evidence>
<protein>
    <submittedName>
        <fullName evidence="4">Nitroreductase</fullName>
    </submittedName>
</protein>
<name>A0A660HMG6_ZIZJU</name>
<evidence type="ECO:0000313" key="4">
    <source>
        <dbReference type="EMBL" id="AYJ01230.1"/>
    </source>
</evidence>
<sequence>MRIETVRIFQKNHKITYDTWLKIFDDIRYTPSSFNLQPWRFFVFESEENKKKLKKVLQGNTIQLETSSAIVLVCGNLNKKNSGEYIYSQKVLNGEMTNETKELIMNKMNYYFDNVSFNRLQNEIFLEGGIVSLNFVVTLQKFGYNSCFMGGCDFDKINALFDIPDFYIPMILIAVGKAEKDVIKNKKAFKLDPKEFVSFL</sequence>
<dbReference type="SUPFAM" id="SSF55469">
    <property type="entry name" value="FMN-dependent nitroreductase-like"/>
    <property type="match status" value="1"/>
</dbReference>
<reference evidence="4 5" key="1">
    <citation type="journal article" date="2018" name="BMC Genomics">
        <title>Comparative genome analysis of jujube witches'-broom Phytoplasma, an obligate pathogen that causes jujube witches'-broom disease.</title>
        <authorList>
            <person name="Wang J."/>
            <person name="Song L."/>
            <person name="Jiao Q."/>
            <person name="Yang S."/>
            <person name="Gao R."/>
            <person name="Lu X."/>
            <person name="Zhou G."/>
        </authorList>
    </citation>
    <scope>NUCLEOTIDE SEQUENCE [LARGE SCALE GENOMIC DNA]</scope>
    <source>
        <strain evidence="4">Jwb-nky</strain>
    </source>
</reference>
<dbReference type="EMBL" id="CP025121">
    <property type="protein sequence ID" value="AYJ01230.1"/>
    <property type="molecule type" value="Genomic_DNA"/>
</dbReference>
<dbReference type="AlphaFoldDB" id="A0A660HMG6"/>
<dbReference type="Proteomes" id="UP000272462">
    <property type="component" value="Chromosome"/>
</dbReference>
<dbReference type="PANTHER" id="PTHR43673">
    <property type="entry name" value="NAD(P)H NITROREDUCTASE YDGI-RELATED"/>
    <property type="match status" value="1"/>
</dbReference>
<accession>A0A660HMG6</accession>
<feature type="domain" description="Nitroreductase" evidence="3">
    <location>
        <begin position="5"/>
        <end position="177"/>
    </location>
</feature>
<dbReference type="KEGG" id="pzi:CWO85_01665"/>
<evidence type="ECO:0000256" key="1">
    <source>
        <dbReference type="ARBA" id="ARBA00007118"/>
    </source>
</evidence>
<proteinExistence type="inferred from homology"/>
<keyword evidence="5" id="KW-1185">Reference proteome</keyword>
<gene>
    <name evidence="4" type="ORF">CWO85_01665</name>
</gene>
<organism evidence="4 5">
    <name type="scientific">Ziziphus jujuba witches'-broom phytoplasma</name>
    <dbReference type="NCBI Taxonomy" id="135727"/>
    <lineage>
        <taxon>Bacteria</taxon>
        <taxon>Bacillati</taxon>
        <taxon>Mycoplasmatota</taxon>
        <taxon>Mollicutes</taxon>
        <taxon>Acholeplasmatales</taxon>
        <taxon>Acholeplasmataceae</taxon>
        <taxon>Candidatus Phytoplasma</taxon>
        <taxon>16SrV (Elm yellows group)</taxon>
    </lineage>
</organism>
<dbReference type="GO" id="GO:0016491">
    <property type="term" value="F:oxidoreductase activity"/>
    <property type="evidence" value="ECO:0007669"/>
    <property type="project" value="UniProtKB-KW"/>
</dbReference>
<keyword evidence="2" id="KW-0560">Oxidoreductase</keyword>
<dbReference type="RefSeq" id="WP_121463957.1">
    <property type="nucleotide sequence ID" value="NZ_CP025121.1"/>
</dbReference>
<dbReference type="Pfam" id="PF00881">
    <property type="entry name" value="Nitroreductase"/>
    <property type="match status" value="1"/>
</dbReference>
<evidence type="ECO:0000259" key="3">
    <source>
        <dbReference type="Pfam" id="PF00881"/>
    </source>
</evidence>
<dbReference type="InterPro" id="IPR000415">
    <property type="entry name" value="Nitroreductase-like"/>
</dbReference>
<evidence type="ECO:0000313" key="5">
    <source>
        <dbReference type="Proteomes" id="UP000272462"/>
    </source>
</evidence>
<dbReference type="Gene3D" id="3.40.109.10">
    <property type="entry name" value="NADH Oxidase"/>
    <property type="match status" value="1"/>
</dbReference>
<comment type="similarity">
    <text evidence="1">Belongs to the nitroreductase family.</text>
</comment>